<proteinExistence type="predicted"/>
<name>A0A9X0WH40_9GAMM</name>
<feature type="coiled-coil region" evidence="6">
    <location>
        <begin position="166"/>
        <end position="250"/>
    </location>
</feature>
<feature type="transmembrane region" description="Helical" evidence="7">
    <location>
        <begin position="485"/>
        <end position="504"/>
    </location>
</feature>
<dbReference type="AlphaFoldDB" id="A0A9X0WH40"/>
<feature type="domain" description="Polysaccharide chain length determinant N-terminal" evidence="8">
    <location>
        <begin position="4"/>
        <end position="57"/>
    </location>
</feature>
<dbReference type="Proteomes" id="UP001138802">
    <property type="component" value="Unassembled WGS sequence"/>
</dbReference>
<reference evidence="9 10" key="1">
    <citation type="journal article" date="2020" name="Microorganisms">
        <title>Osmotic Adaptation and Compatible Solute Biosynthesis of Phototrophic Bacteria as Revealed from Genome Analyses.</title>
        <authorList>
            <person name="Imhoff J.F."/>
            <person name="Rahn T."/>
            <person name="Kunzel S."/>
            <person name="Keller A."/>
            <person name="Neulinger S.C."/>
        </authorList>
    </citation>
    <scope>NUCLEOTIDE SEQUENCE [LARGE SCALE GENOMIC DNA]</scope>
    <source>
        <strain evidence="9 10">DSM 21303</strain>
    </source>
</reference>
<accession>A0A9X0WH40</accession>
<dbReference type="InterPro" id="IPR050445">
    <property type="entry name" value="Bact_polysacc_biosynth/exp"/>
</dbReference>
<comment type="subcellular location">
    <subcellularLocation>
        <location evidence="1">Cell membrane</location>
        <topology evidence="1">Multi-pass membrane protein</topology>
    </subcellularLocation>
</comment>
<evidence type="ECO:0000259" key="8">
    <source>
        <dbReference type="Pfam" id="PF02706"/>
    </source>
</evidence>
<protein>
    <submittedName>
        <fullName evidence="9">Lipopolysaccharide biosynthesis protein</fullName>
    </submittedName>
</protein>
<evidence type="ECO:0000256" key="3">
    <source>
        <dbReference type="ARBA" id="ARBA00022692"/>
    </source>
</evidence>
<keyword evidence="4 7" id="KW-1133">Transmembrane helix</keyword>
<sequence length="590" mass="66949">MENNTVDLSDYVATLIRRKWQFLIPVVLVFILAITVVVKLPTKYQSSAIILIEQQEIPVDLVRSTVTSYADQRVQVIRQRVMTTANLRQIIERHDLYPELRVDRGIASAVERIRRDIEIKMISADVVDPQSGRAGSATIAFSVAYSSQSPVMAQRVANDIVSLFLDENIRERRRTAEEASRFLEQESLKLAEQVSELEARLALFKEEHGDSVPEMMQVNLQLLQRTDDSIRQIDQELRSLETNQVFLQSELTKVNPYSAMYSSTGERILSPADRLRMLETEFLTYSSRYSSVHPDRLAIEREIDLLRQEVGRRDDRDIRRLLTEQQNELARLRSRYSSEHPDVTSLERQITETRARIAANAGAGFEPLEMTIGVGDADNPAFIQLQAQWNANQSKINSLRQTRADLEARLIDLETRISEAPKVEREYRLITRDHEGALERYAQVRRRHLEAALAESLESERKGERFTLIEPPLVPEQPYSPNRKLLALVGFVVAVGTGAGVLGVREALDDGVYSIQVVKEITGAPPLAIMPVIRTDADRRQTRYRRIAYGVVAFATIAGAAIAVDTFVRPLDVLWFQVLDSLTSLAQFPT</sequence>
<evidence type="ECO:0000313" key="9">
    <source>
        <dbReference type="EMBL" id="MBK1644592.1"/>
    </source>
</evidence>
<keyword evidence="6" id="KW-0175">Coiled coil</keyword>
<evidence type="ECO:0000256" key="1">
    <source>
        <dbReference type="ARBA" id="ARBA00004651"/>
    </source>
</evidence>
<organism evidence="9 10">
    <name type="scientific">Thiocapsa imhoffii</name>
    <dbReference type="NCBI Taxonomy" id="382777"/>
    <lineage>
        <taxon>Bacteria</taxon>
        <taxon>Pseudomonadati</taxon>
        <taxon>Pseudomonadota</taxon>
        <taxon>Gammaproteobacteria</taxon>
        <taxon>Chromatiales</taxon>
        <taxon>Chromatiaceae</taxon>
        <taxon>Thiocapsa</taxon>
    </lineage>
</organism>
<gene>
    <name evidence="9" type="ORF">CKO25_08005</name>
</gene>
<dbReference type="InterPro" id="IPR003856">
    <property type="entry name" value="LPS_length_determ_N"/>
</dbReference>
<evidence type="ECO:0000256" key="2">
    <source>
        <dbReference type="ARBA" id="ARBA00022475"/>
    </source>
</evidence>
<evidence type="ECO:0000256" key="7">
    <source>
        <dbReference type="SAM" id="Phobius"/>
    </source>
</evidence>
<evidence type="ECO:0000313" key="10">
    <source>
        <dbReference type="Proteomes" id="UP001138802"/>
    </source>
</evidence>
<dbReference type="EMBL" id="NRSD01000006">
    <property type="protein sequence ID" value="MBK1644592.1"/>
    <property type="molecule type" value="Genomic_DNA"/>
</dbReference>
<feature type="transmembrane region" description="Helical" evidence="7">
    <location>
        <begin position="547"/>
        <end position="568"/>
    </location>
</feature>
<dbReference type="PANTHER" id="PTHR32309">
    <property type="entry name" value="TYROSINE-PROTEIN KINASE"/>
    <property type="match status" value="1"/>
</dbReference>
<evidence type="ECO:0000256" key="6">
    <source>
        <dbReference type="SAM" id="Coils"/>
    </source>
</evidence>
<keyword evidence="10" id="KW-1185">Reference proteome</keyword>
<dbReference type="Pfam" id="PF02706">
    <property type="entry name" value="Wzz"/>
    <property type="match status" value="1"/>
</dbReference>
<keyword evidence="2" id="KW-1003">Cell membrane</keyword>
<dbReference type="GO" id="GO:0004713">
    <property type="term" value="F:protein tyrosine kinase activity"/>
    <property type="evidence" value="ECO:0007669"/>
    <property type="project" value="TreeGrafter"/>
</dbReference>
<keyword evidence="3 7" id="KW-0812">Transmembrane</keyword>
<evidence type="ECO:0000256" key="4">
    <source>
        <dbReference type="ARBA" id="ARBA00022989"/>
    </source>
</evidence>
<keyword evidence="5 7" id="KW-0472">Membrane</keyword>
<feature type="transmembrane region" description="Helical" evidence="7">
    <location>
        <begin position="20"/>
        <end position="38"/>
    </location>
</feature>
<dbReference type="GO" id="GO:0005886">
    <property type="term" value="C:plasma membrane"/>
    <property type="evidence" value="ECO:0007669"/>
    <property type="project" value="UniProtKB-SubCell"/>
</dbReference>
<dbReference type="PANTHER" id="PTHR32309:SF13">
    <property type="entry name" value="FERRIC ENTEROBACTIN TRANSPORT PROTEIN FEPE"/>
    <property type="match status" value="1"/>
</dbReference>
<comment type="caution">
    <text evidence="9">The sequence shown here is derived from an EMBL/GenBank/DDBJ whole genome shotgun (WGS) entry which is preliminary data.</text>
</comment>
<evidence type="ECO:0000256" key="5">
    <source>
        <dbReference type="ARBA" id="ARBA00023136"/>
    </source>
</evidence>